<accession>A0A0G1AE63</accession>
<dbReference type="InterPro" id="IPR005181">
    <property type="entry name" value="SASA"/>
</dbReference>
<sequence length="910" mass="99415">MTKYFTIFTLVLLLSPVLIRAQEQCTYIVSDVASLLNIQNLIRGEVAEGLSRNIVVCLNGGTYYLSSPLQFDNRDSGTGQYSITYQSTPGQTAVISGGKIITTAWTKSENIWTNTLSDGVSFRQLYLNNAPLPRASRSFTIESVNGRQITVNEIANFSNLSPDAELLALGSFSIYREKIIAGNSNTLTAATLMGLWSVNPDPGYAGIAPMPGRPLFVENDPKYLDQPGEWTLTTSSKTLKYFPKSEAEDPNSGQFIYPYLDQLLIISSSKNLAFNNLTFVHSKWTLPTGGYDGLQAGSYGMDPYTTTYFSPPAILTEFSSNLEFNTNTFWHLGSHGLALGQGSNNIKINGNLFTDIGGNSIMVGYRPQFVLEADWNPVSLAPQHNDITNNTIYSTATNMWDSVGIFAAFSIQYNLIYHTNLKLNDGGGIYVLGNQANSFMYNNAMTDIYPPAYGSAVAGIYFDNGSIGWTVRENGTNNWWCSDCPGNDPANSPTNFSLISNYVGDNPSTKYYISPASQVRTESGSVVTTDSNCYNFLANGDYYFPNPNTGGNRPCQSTANALSNYFLLQGIADDNRLEQSERWIYGYQPRSDWAPFGPQITSPSPTPTPTPTPSPTPTPTPPSATNFVFVFTGESNSGGQAPNSDATPEDLAPAPQVQILNNTTFKFENLDIGTNNNIGHYNLPCCDTHGLELQLANSTKANAFANNPQVYLVKTGQGLSTLSEWNVGGTYWTKFLQRTDATKALLPTPKQWVVWYSLGINDYIFETPISTFKSLTIAHLNKIKAELPGAIIIMTQFQSMGDIYTAALTQIAASEPNVYVVDSTGATLGIPLHWDYAGFKTLGTRMVTITNNALGSPTPTPTPTPIPFPGDLDGDNKVDIFDYNTLVASFGHPYTIFDYNQLVANFGKSN</sequence>
<dbReference type="Gene3D" id="3.40.50.1110">
    <property type="entry name" value="SGNH hydrolase"/>
    <property type="match status" value="1"/>
</dbReference>
<dbReference type="SUPFAM" id="SSF52266">
    <property type="entry name" value="SGNH hydrolase"/>
    <property type="match status" value="1"/>
</dbReference>
<dbReference type="Gene3D" id="2.160.20.10">
    <property type="entry name" value="Single-stranded right-handed beta-helix, Pectin lyase-like"/>
    <property type="match status" value="2"/>
</dbReference>
<dbReference type="PANTHER" id="PTHR36453">
    <property type="entry name" value="SECRETED PROTEIN-RELATED"/>
    <property type="match status" value="1"/>
</dbReference>
<proteinExistence type="predicted"/>
<feature type="domain" description="Sialate O-acetylesterase" evidence="4">
    <location>
        <begin position="628"/>
        <end position="847"/>
    </location>
</feature>
<dbReference type="InterPro" id="IPR011050">
    <property type="entry name" value="Pectin_lyase_fold/virulence"/>
</dbReference>
<dbReference type="InterPro" id="IPR036514">
    <property type="entry name" value="SGNH_hydro_sf"/>
</dbReference>
<reference evidence="5 6" key="1">
    <citation type="journal article" date="2015" name="Nature">
        <title>rRNA introns, odd ribosomes, and small enigmatic genomes across a large radiation of phyla.</title>
        <authorList>
            <person name="Brown C.T."/>
            <person name="Hug L.A."/>
            <person name="Thomas B.C."/>
            <person name="Sharon I."/>
            <person name="Castelle C.J."/>
            <person name="Singh A."/>
            <person name="Wilkins M.J."/>
            <person name="Williams K.H."/>
            <person name="Banfield J.F."/>
        </authorList>
    </citation>
    <scope>NUCLEOTIDE SEQUENCE [LARGE SCALE GENOMIC DNA]</scope>
</reference>
<comment type="caution">
    <text evidence="5">The sequence shown here is derived from an EMBL/GenBank/DDBJ whole genome shotgun (WGS) entry which is preliminary data.</text>
</comment>
<evidence type="ECO:0000313" key="6">
    <source>
        <dbReference type="Proteomes" id="UP000034160"/>
    </source>
</evidence>
<dbReference type="GO" id="GO:0016787">
    <property type="term" value="F:hydrolase activity"/>
    <property type="evidence" value="ECO:0007669"/>
    <property type="project" value="UniProtKB-KW"/>
</dbReference>
<keyword evidence="2" id="KW-0378">Hydrolase</keyword>
<dbReference type="SMART" id="SM00710">
    <property type="entry name" value="PbH1"/>
    <property type="match status" value="6"/>
</dbReference>
<name>A0A0G1AE63_9BACT</name>
<evidence type="ECO:0000313" key="5">
    <source>
        <dbReference type="EMBL" id="KKS32421.1"/>
    </source>
</evidence>
<dbReference type="PANTHER" id="PTHR36453:SF1">
    <property type="entry name" value="RIGHT HANDED BETA HELIX DOMAIN-CONTAINING PROTEIN"/>
    <property type="match status" value="1"/>
</dbReference>
<feature type="region of interest" description="Disordered" evidence="3">
    <location>
        <begin position="594"/>
        <end position="626"/>
    </location>
</feature>
<dbReference type="EMBL" id="LCCN01000007">
    <property type="protein sequence ID" value="KKS32421.1"/>
    <property type="molecule type" value="Genomic_DNA"/>
</dbReference>
<evidence type="ECO:0000259" key="4">
    <source>
        <dbReference type="Pfam" id="PF03629"/>
    </source>
</evidence>
<organism evidence="5 6">
    <name type="scientific">Candidatus Amesbacteria bacterium GW2011_GWA2_42_12</name>
    <dbReference type="NCBI Taxonomy" id="1618356"/>
    <lineage>
        <taxon>Bacteria</taxon>
        <taxon>Candidatus Amesiibacteriota</taxon>
    </lineage>
</organism>
<dbReference type="Proteomes" id="UP000034160">
    <property type="component" value="Unassembled WGS sequence"/>
</dbReference>
<protein>
    <recommendedName>
        <fullName evidence="1">Probable pectate lyase C</fullName>
    </recommendedName>
</protein>
<dbReference type="SUPFAM" id="SSF51126">
    <property type="entry name" value="Pectin lyase-like"/>
    <property type="match status" value="1"/>
</dbReference>
<dbReference type="InterPro" id="IPR006626">
    <property type="entry name" value="PbH1"/>
</dbReference>
<gene>
    <name evidence="5" type="ORF">UU93_C0007G0026</name>
</gene>
<dbReference type="InterPro" id="IPR012334">
    <property type="entry name" value="Pectin_lyas_fold"/>
</dbReference>
<dbReference type="AlphaFoldDB" id="A0A0G1AE63"/>
<dbReference type="STRING" id="1618356.UU93_C0007G0026"/>
<evidence type="ECO:0000256" key="2">
    <source>
        <dbReference type="ARBA" id="ARBA00022801"/>
    </source>
</evidence>
<dbReference type="PROSITE" id="PS00018">
    <property type="entry name" value="EF_HAND_1"/>
    <property type="match status" value="1"/>
</dbReference>
<dbReference type="InterPro" id="IPR018247">
    <property type="entry name" value="EF_Hand_1_Ca_BS"/>
</dbReference>
<feature type="region of interest" description="Disordered" evidence="3">
    <location>
        <begin position="632"/>
        <end position="651"/>
    </location>
</feature>
<evidence type="ECO:0000256" key="1">
    <source>
        <dbReference type="ARBA" id="ARBA00016512"/>
    </source>
</evidence>
<evidence type="ECO:0000256" key="3">
    <source>
        <dbReference type="SAM" id="MobiDB-lite"/>
    </source>
</evidence>
<feature type="compositionally biased region" description="Pro residues" evidence="3">
    <location>
        <begin position="604"/>
        <end position="622"/>
    </location>
</feature>
<feature type="compositionally biased region" description="Polar residues" evidence="3">
    <location>
        <begin position="633"/>
        <end position="646"/>
    </location>
</feature>
<dbReference type="Pfam" id="PF03629">
    <property type="entry name" value="SASA"/>
    <property type="match status" value="1"/>
</dbReference>